<dbReference type="Proteomes" id="UP000198601">
    <property type="component" value="Unassembled WGS sequence"/>
</dbReference>
<dbReference type="AlphaFoldDB" id="A0A1G4QX66"/>
<dbReference type="PANTHER" id="PTHR31616:SF0">
    <property type="entry name" value="GLUCAN 1,4-ALPHA-GLUCOSIDASE"/>
    <property type="match status" value="1"/>
</dbReference>
<gene>
    <name evidence="2" type="ORF">SAMN04487970_100963</name>
</gene>
<keyword evidence="2" id="KW-0378">Hydrolase</keyword>
<dbReference type="EMBL" id="FMTT01000009">
    <property type="protein sequence ID" value="SCW48579.1"/>
    <property type="molecule type" value="Genomic_DNA"/>
</dbReference>
<dbReference type="SUPFAM" id="SSF48208">
    <property type="entry name" value="Six-hairpin glycosidases"/>
    <property type="match status" value="1"/>
</dbReference>
<evidence type="ECO:0000259" key="1">
    <source>
        <dbReference type="Pfam" id="PF00723"/>
    </source>
</evidence>
<dbReference type="Gene3D" id="1.50.10.10">
    <property type="match status" value="1"/>
</dbReference>
<organism evidence="2 3">
    <name type="scientific">Paenibacillus tianmuensis</name>
    <dbReference type="NCBI Taxonomy" id="624147"/>
    <lineage>
        <taxon>Bacteria</taxon>
        <taxon>Bacillati</taxon>
        <taxon>Bacillota</taxon>
        <taxon>Bacilli</taxon>
        <taxon>Bacillales</taxon>
        <taxon>Paenibacillaceae</taxon>
        <taxon>Paenibacillus</taxon>
    </lineage>
</organism>
<reference evidence="3" key="1">
    <citation type="submission" date="2016-10" db="EMBL/GenBank/DDBJ databases">
        <authorList>
            <person name="Varghese N."/>
            <person name="Submissions S."/>
        </authorList>
    </citation>
    <scope>NUCLEOTIDE SEQUENCE [LARGE SCALE GENOMIC DNA]</scope>
    <source>
        <strain evidence="3">CGMCC 1.8946</strain>
    </source>
</reference>
<dbReference type="InterPro" id="IPR011613">
    <property type="entry name" value="GH15-like"/>
</dbReference>
<keyword evidence="3" id="KW-1185">Reference proteome</keyword>
<feature type="domain" description="GH15-like" evidence="1">
    <location>
        <begin position="9"/>
        <end position="304"/>
    </location>
</feature>
<proteinExistence type="predicted"/>
<dbReference type="InterPro" id="IPR012341">
    <property type="entry name" value="6hp_glycosidase-like_sf"/>
</dbReference>
<dbReference type="PANTHER" id="PTHR31616">
    <property type="entry name" value="TREHALASE"/>
    <property type="match status" value="1"/>
</dbReference>
<dbReference type="InterPro" id="IPR008928">
    <property type="entry name" value="6-hairpin_glycosidase_sf"/>
</dbReference>
<dbReference type="GO" id="GO:0004553">
    <property type="term" value="F:hydrolase activity, hydrolyzing O-glycosyl compounds"/>
    <property type="evidence" value="ECO:0007669"/>
    <property type="project" value="UniProtKB-ARBA"/>
</dbReference>
<sequence>MRPKMNEEELVQASIRMIRLNQHPEGGYVACPLFAHYAYGWLRDGSFVAYAMDTAGEHDSAALFYDWANRIIASKQGHIRYLTDKQARGEHVSLHEFLHTRYHLDGRDDTSSEWGHFQLDGYGAWLWGVTEHLRAVGSDRIPDTYRNSVDAAVDYLRAFWRYPNFDCWEEYGERVHPSTLACIYGGLEGVARLDGNAELHHVCSEIKEFLLQHGVHAEENGHFVKNITPVPQGDSAAYVTGDAGVDASLLWLAEPFRVFDPQHPVMRKTIEAIENELRSETGGVRRYASDTYYDGGEWLLLAAWSGWVQLKIGNREEAVRSLEWIAAQADELGRLPEQVRRPHGSEETYDDWVRRWGPPATPLLWSHAMFMVLYYKLRARA</sequence>
<accession>A0A1G4QX66</accession>
<name>A0A1G4QX66_9BACL</name>
<evidence type="ECO:0000313" key="2">
    <source>
        <dbReference type="EMBL" id="SCW48579.1"/>
    </source>
</evidence>
<dbReference type="STRING" id="624147.SAMN04487970_100963"/>
<dbReference type="GO" id="GO:0005975">
    <property type="term" value="P:carbohydrate metabolic process"/>
    <property type="evidence" value="ECO:0007669"/>
    <property type="project" value="InterPro"/>
</dbReference>
<protein>
    <submittedName>
        <fullName evidence="2">Glycosyl hydrolases family 15</fullName>
    </submittedName>
</protein>
<dbReference type="Pfam" id="PF00723">
    <property type="entry name" value="Glyco_hydro_15"/>
    <property type="match status" value="1"/>
</dbReference>
<evidence type="ECO:0000313" key="3">
    <source>
        <dbReference type="Proteomes" id="UP000198601"/>
    </source>
</evidence>